<organism evidence="3 4">
    <name type="scientific">Stigmatella aurantiaca (strain DW4/3-1)</name>
    <dbReference type="NCBI Taxonomy" id="378806"/>
    <lineage>
        <taxon>Bacteria</taxon>
        <taxon>Pseudomonadati</taxon>
        <taxon>Myxococcota</taxon>
        <taxon>Myxococcia</taxon>
        <taxon>Myxococcales</taxon>
        <taxon>Cystobacterineae</taxon>
        <taxon>Archangiaceae</taxon>
        <taxon>Stigmatella</taxon>
    </lineage>
</organism>
<feature type="compositionally biased region" description="Basic and acidic residues" evidence="1">
    <location>
        <begin position="1"/>
        <end position="13"/>
    </location>
</feature>
<dbReference type="GO" id="GO:0016874">
    <property type="term" value="F:ligase activity"/>
    <property type="evidence" value="ECO:0007669"/>
    <property type="project" value="UniProtKB-KW"/>
</dbReference>
<dbReference type="Pfam" id="PF01425">
    <property type="entry name" value="Amidase"/>
    <property type="match status" value="1"/>
</dbReference>
<accession>Q09B23</accession>
<feature type="domain" description="Amidase" evidence="2">
    <location>
        <begin position="62"/>
        <end position="126"/>
    </location>
</feature>
<dbReference type="EC" id="6.3.5.-" evidence="3"/>
<dbReference type="AlphaFoldDB" id="Q09B23"/>
<comment type="caution">
    <text evidence="3">The sequence shown here is derived from an EMBL/GenBank/DDBJ whole genome shotgun (WGS) entry which is preliminary data.</text>
</comment>
<dbReference type="GO" id="GO:0016740">
    <property type="term" value="F:transferase activity"/>
    <property type="evidence" value="ECO:0007669"/>
    <property type="project" value="UniProtKB-KW"/>
</dbReference>
<evidence type="ECO:0000313" key="4">
    <source>
        <dbReference type="Proteomes" id="UP000032702"/>
    </source>
</evidence>
<name>Q09B23_STIAD</name>
<dbReference type="EMBL" id="AAMD01000010">
    <property type="protein sequence ID" value="EAU68991.1"/>
    <property type="molecule type" value="Genomic_DNA"/>
</dbReference>
<reference evidence="3 4" key="1">
    <citation type="submission" date="2006-04" db="EMBL/GenBank/DDBJ databases">
        <authorList>
            <person name="Nierman W.C."/>
        </authorList>
    </citation>
    <scope>NUCLEOTIDE SEQUENCE [LARGE SCALE GENOMIC DNA]</scope>
    <source>
        <strain evidence="3 4">DW4/3-1</strain>
    </source>
</reference>
<dbReference type="Gene3D" id="3.90.1300.10">
    <property type="entry name" value="Amidase signature (AS) domain"/>
    <property type="match status" value="1"/>
</dbReference>
<keyword evidence="3" id="KW-0808">Transferase</keyword>
<protein>
    <submittedName>
        <fullName evidence="3">Glutamyl-tRNA(Gln) amidotransferase subunit A</fullName>
        <ecNumber evidence="3">6.3.5.-</ecNumber>
    </submittedName>
</protein>
<evidence type="ECO:0000313" key="3">
    <source>
        <dbReference type="EMBL" id="EAU68991.1"/>
    </source>
</evidence>
<keyword evidence="3" id="KW-0436">Ligase</keyword>
<dbReference type="InterPro" id="IPR023631">
    <property type="entry name" value="Amidase_dom"/>
</dbReference>
<sequence length="127" mass="13650">MASCSEEKTRTFTERQGLAQRGQERGLVTYREKTPQKRTLPVWSLPTVDASASLGATAPLASLAGMPFTSGSRSLAGFVPPHGRAFVTRDKRAGLIGPGKTNLAPFGILCTPEPRLFGPARDPWNPE</sequence>
<evidence type="ECO:0000256" key="1">
    <source>
        <dbReference type="SAM" id="MobiDB-lite"/>
    </source>
</evidence>
<dbReference type="SUPFAM" id="SSF75304">
    <property type="entry name" value="Amidase signature (AS) enzymes"/>
    <property type="match status" value="1"/>
</dbReference>
<feature type="region of interest" description="Disordered" evidence="1">
    <location>
        <begin position="1"/>
        <end position="25"/>
    </location>
</feature>
<dbReference type="InterPro" id="IPR036928">
    <property type="entry name" value="AS_sf"/>
</dbReference>
<gene>
    <name evidence="3" type="ORF">STIAU_0355</name>
</gene>
<evidence type="ECO:0000259" key="2">
    <source>
        <dbReference type="Pfam" id="PF01425"/>
    </source>
</evidence>
<dbReference type="Proteomes" id="UP000032702">
    <property type="component" value="Unassembled WGS sequence"/>
</dbReference>
<proteinExistence type="predicted"/>